<dbReference type="VEuPathDB" id="TriTrypDB:TcCLB.510565.141"/>
<dbReference type="VEuPathDB" id="TriTrypDB:C4B63_123g148c"/>
<dbReference type="VEuPathDB" id="TriTrypDB:TcYC6_0085760"/>
<organism evidence="1 2">
    <name type="scientific">Trypanosoma cruzi</name>
    <dbReference type="NCBI Taxonomy" id="5693"/>
    <lineage>
        <taxon>Eukaryota</taxon>
        <taxon>Discoba</taxon>
        <taxon>Euglenozoa</taxon>
        <taxon>Kinetoplastea</taxon>
        <taxon>Metakinetoplastina</taxon>
        <taxon>Trypanosomatida</taxon>
        <taxon>Trypanosomatidae</taxon>
        <taxon>Trypanosoma</taxon>
        <taxon>Schizotrypanum</taxon>
    </lineage>
</organism>
<dbReference type="SUPFAM" id="SSF47391">
    <property type="entry name" value="Dimerization-anchoring domain of cAMP-dependent PK regulatory subunit"/>
    <property type="match status" value="1"/>
</dbReference>
<dbReference type="Proteomes" id="UP000246121">
    <property type="component" value="Unassembled WGS sequence"/>
</dbReference>
<dbReference type="VEuPathDB" id="TriTrypDB:TcCLB.506921.20"/>
<evidence type="ECO:0000313" key="2">
    <source>
        <dbReference type="Proteomes" id="UP000246121"/>
    </source>
</evidence>
<gene>
    <name evidence="1" type="ORF">C4B63_123g148c</name>
</gene>
<dbReference type="CDD" id="cd12084">
    <property type="entry name" value="DD_RII_PKA-like"/>
    <property type="match status" value="1"/>
</dbReference>
<sequence length="105" mass="12528">MDYNLEYSEEQREYLERVGMREYLETFVAEVVRQKPNDIYAFLHDWANAHCQKQTKMTPTEASIKIQCAQRQNLAIKEMRSRQRKVNELLEQEEAERAGKVEMEG</sequence>
<dbReference type="VEuPathDB" id="TriTrypDB:TcG_04734"/>
<dbReference type="OrthoDB" id="241817at2759"/>
<dbReference type="AlphaFoldDB" id="A0A2V2UT45"/>
<dbReference type="VEuPathDB" id="TriTrypDB:C3747_126g509c"/>
<evidence type="ECO:0000313" key="1">
    <source>
        <dbReference type="EMBL" id="PWU86386.1"/>
    </source>
</evidence>
<dbReference type="VEuPathDB" id="TriTrypDB:TcCL_NonESM04798"/>
<name>A0A2V2UT45_TRYCR</name>
<accession>A0A2V2UT45</accession>
<dbReference type="VEuPathDB" id="TriTrypDB:TcBrA4_0096360"/>
<reference evidence="1 2" key="1">
    <citation type="journal article" date="2018" name="Microb. Genom.">
        <title>Expanding an expanded genome: long-read sequencing of Trypanosoma cruzi.</title>
        <authorList>
            <person name="Berna L."/>
            <person name="Rodriguez M."/>
            <person name="Chiribao M.L."/>
            <person name="Parodi-Talice A."/>
            <person name="Pita S."/>
            <person name="Rijo G."/>
            <person name="Alvarez-Valin F."/>
            <person name="Robello C."/>
        </authorList>
    </citation>
    <scope>NUCLEOTIDE SEQUENCE [LARGE SCALE GENOMIC DNA]</scope>
    <source>
        <strain evidence="1 2">Dm28c</strain>
    </source>
</reference>
<comment type="caution">
    <text evidence="1">The sequence shown here is derived from an EMBL/GenBank/DDBJ whole genome shotgun (WGS) entry which is preliminary data.</text>
</comment>
<proteinExistence type="predicted"/>
<dbReference type="EMBL" id="PRFA01000123">
    <property type="protein sequence ID" value="PWU86386.1"/>
    <property type="molecule type" value="Genomic_DNA"/>
</dbReference>
<dbReference type="VEuPathDB" id="TriTrypDB:BCY84_12085"/>
<protein>
    <submittedName>
        <fullName evidence="1">Uncharacterized protein</fullName>
    </submittedName>
</protein>